<dbReference type="AlphaFoldDB" id="A0A6B8VTY3"/>
<dbReference type="EMBL" id="CP046453">
    <property type="protein sequence ID" value="QGU03471.1"/>
    <property type="molecule type" value="Genomic_DNA"/>
</dbReference>
<name>A0A6B8VTY3_9CORY</name>
<feature type="transmembrane region" description="Helical" evidence="1">
    <location>
        <begin position="12"/>
        <end position="37"/>
    </location>
</feature>
<reference evidence="2 3" key="1">
    <citation type="journal article" date="2021" name="Int. J. Syst. Evol. Microbiol.">
        <title>Classification of three corynebacterial strains isolated from a small paddock in North Rhine-Westphalia: proposal of &lt;i&gt;Corynebacterium kalinowskii&lt;/i&gt; sp. nov., &lt;i&gt;Corynebacterium comes&lt;/i&gt; sp. nov. and &lt;i&gt;Corynebacterium occultum&lt;/i&gt; sp. nov.</title>
        <authorList>
            <person name="Schaffert L."/>
            <person name="Ruwe M."/>
            <person name="Milse J."/>
            <person name="Hanuschka K."/>
            <person name="Ortseifen V."/>
            <person name="Droste J."/>
            <person name="Brandt D."/>
            <person name="Schl L."/>
            <person name="Kutter Y."/>
            <person name="Vinke S."/>
            <person name="Vieh P."/>
            <person name="Jacob L."/>
            <person name="L N.C."/>
            <person name="Schulte-Berndt E."/>
            <person name="Hain C."/>
            <person name="Linder M."/>
            <person name="Schmidt P."/>
            <person name="Wollenschl L."/>
            <person name="Luttermann T."/>
            <person name="Thieme E."/>
            <person name="Hassa J."/>
            <person name="Haak M."/>
            <person name="Wittchen M."/>
            <person name="Mentz A."/>
            <person name="Persicke M."/>
            <person name="Busche T."/>
            <person name="R C."/>
        </authorList>
    </citation>
    <scope>NUCLEOTIDE SEQUENCE [LARGE SCALE GENOMIC DNA]</scope>
    <source>
        <strain evidence="2 3">2019</strain>
    </source>
</reference>
<proteinExistence type="predicted"/>
<dbReference type="KEGG" id="ccoe:CETAM_00890"/>
<dbReference type="Proteomes" id="UP000425178">
    <property type="component" value="Chromosome"/>
</dbReference>
<dbReference type="RefSeq" id="WP_156226648.1">
    <property type="nucleotide sequence ID" value="NZ_CP046453.1"/>
</dbReference>
<feature type="transmembrane region" description="Helical" evidence="1">
    <location>
        <begin position="57"/>
        <end position="75"/>
    </location>
</feature>
<gene>
    <name evidence="2" type="ORF">CETAM_00890</name>
</gene>
<evidence type="ECO:0000256" key="1">
    <source>
        <dbReference type="SAM" id="Phobius"/>
    </source>
</evidence>
<sequence length="232" mass="25191">MSGDPQSSATPRFGVIAAVTTTVLTVLTFGLALMALPDKEPYPFATETIAAQWPGDYLWMIPAMLLMLSFVTLIAAVHEHAPPHRRVFSLVGLSVAIMSATVLLSNYFLQFTVMQLNLEKNQLDGWALLTQYNPNGVFIALEELGYILMSIALLSLAPVFVGGGRAERALRWLLPLSFVAVLVALGVVSVARGMDRGDTFEIAVITLVWLTLIVAGPLMAVVFRREAGERTS</sequence>
<accession>A0A6B8VTY3</accession>
<keyword evidence="1" id="KW-0472">Membrane</keyword>
<keyword evidence="1" id="KW-1133">Transmembrane helix</keyword>
<evidence type="ECO:0008006" key="4">
    <source>
        <dbReference type="Google" id="ProtNLM"/>
    </source>
</evidence>
<feature type="transmembrane region" description="Helical" evidence="1">
    <location>
        <begin position="169"/>
        <end position="190"/>
    </location>
</feature>
<keyword evidence="1" id="KW-0812">Transmembrane</keyword>
<feature type="transmembrane region" description="Helical" evidence="1">
    <location>
        <begin position="144"/>
        <end position="162"/>
    </location>
</feature>
<feature type="transmembrane region" description="Helical" evidence="1">
    <location>
        <begin position="87"/>
        <end position="109"/>
    </location>
</feature>
<keyword evidence="3" id="KW-1185">Reference proteome</keyword>
<evidence type="ECO:0000313" key="2">
    <source>
        <dbReference type="EMBL" id="QGU03471.1"/>
    </source>
</evidence>
<feature type="transmembrane region" description="Helical" evidence="1">
    <location>
        <begin position="202"/>
        <end position="223"/>
    </location>
</feature>
<organism evidence="2 3">
    <name type="scientific">Corynebacterium comes</name>
    <dbReference type="NCBI Taxonomy" id="2675218"/>
    <lineage>
        <taxon>Bacteria</taxon>
        <taxon>Bacillati</taxon>
        <taxon>Actinomycetota</taxon>
        <taxon>Actinomycetes</taxon>
        <taxon>Mycobacteriales</taxon>
        <taxon>Corynebacteriaceae</taxon>
        <taxon>Corynebacterium</taxon>
    </lineage>
</organism>
<protein>
    <recommendedName>
        <fullName evidence="4">DUF4386 family protein</fullName>
    </recommendedName>
</protein>
<evidence type="ECO:0000313" key="3">
    <source>
        <dbReference type="Proteomes" id="UP000425178"/>
    </source>
</evidence>